<feature type="non-terminal residue" evidence="1">
    <location>
        <position position="1"/>
    </location>
</feature>
<sequence>RVSMLNQGQSPISDAEIEVFIATKTLDFVATEDKTQDYQNADLVVIATPTDYDHETNYFNTSSVESVIA</sequence>
<name>A0ABU9G9N0_9GAMM</name>
<keyword evidence="2" id="KW-1185">Reference proteome</keyword>
<comment type="caution">
    <text evidence="1">The sequence shown here is derived from an EMBL/GenBank/DDBJ whole genome shotgun (WGS) entry which is preliminary data.</text>
</comment>
<dbReference type="InterPro" id="IPR036291">
    <property type="entry name" value="NAD(P)-bd_dom_sf"/>
</dbReference>
<dbReference type="Proteomes" id="UP001379949">
    <property type="component" value="Unassembled WGS sequence"/>
</dbReference>
<dbReference type="SUPFAM" id="SSF51735">
    <property type="entry name" value="NAD(P)-binding Rossmann-fold domains"/>
    <property type="match status" value="1"/>
</dbReference>
<evidence type="ECO:0000313" key="2">
    <source>
        <dbReference type="Proteomes" id="UP001379949"/>
    </source>
</evidence>
<gene>
    <name evidence="1" type="ORF">V6242_18810</name>
</gene>
<feature type="non-terminal residue" evidence="1">
    <location>
        <position position="69"/>
    </location>
</feature>
<reference evidence="1 2" key="1">
    <citation type="submission" date="2024-02" db="EMBL/GenBank/DDBJ databases">
        <title>Bacteria isolated from the canopy kelp, Nereocystis luetkeana.</title>
        <authorList>
            <person name="Pfister C.A."/>
            <person name="Younker I.T."/>
            <person name="Light S.H."/>
        </authorList>
    </citation>
    <scope>NUCLEOTIDE SEQUENCE [LARGE SCALE GENOMIC DNA]</scope>
    <source>
        <strain evidence="1 2">TI.4.07</strain>
    </source>
</reference>
<protein>
    <submittedName>
        <fullName evidence="1">UDP-glucose 6-dehydrogenase</fullName>
    </submittedName>
</protein>
<dbReference type="EMBL" id="JBAKAR010000426">
    <property type="protein sequence ID" value="MEL0615181.1"/>
    <property type="molecule type" value="Genomic_DNA"/>
</dbReference>
<organism evidence="1 2">
    <name type="scientific">Marinomonas arenicola</name>
    <dbReference type="NCBI Taxonomy" id="569601"/>
    <lineage>
        <taxon>Bacteria</taxon>
        <taxon>Pseudomonadati</taxon>
        <taxon>Pseudomonadota</taxon>
        <taxon>Gammaproteobacteria</taxon>
        <taxon>Oceanospirillales</taxon>
        <taxon>Oceanospirillaceae</taxon>
        <taxon>Marinomonas</taxon>
    </lineage>
</organism>
<dbReference type="Gene3D" id="3.40.50.720">
    <property type="entry name" value="NAD(P)-binding Rossmann-like Domain"/>
    <property type="match status" value="1"/>
</dbReference>
<evidence type="ECO:0000313" key="1">
    <source>
        <dbReference type="EMBL" id="MEL0615181.1"/>
    </source>
</evidence>
<proteinExistence type="predicted"/>
<accession>A0ABU9G9N0</accession>